<accession>A0A2C5Y5G9</accession>
<dbReference type="EMBL" id="NJET01000026">
    <property type="protein sequence ID" value="PHH64735.1"/>
    <property type="molecule type" value="Genomic_DNA"/>
</dbReference>
<dbReference type="InterPro" id="IPR013149">
    <property type="entry name" value="ADH-like_C"/>
</dbReference>
<dbReference type="Proteomes" id="UP000226192">
    <property type="component" value="Unassembled WGS sequence"/>
</dbReference>
<dbReference type="SMART" id="SM00829">
    <property type="entry name" value="PKS_ER"/>
    <property type="match status" value="1"/>
</dbReference>
<dbReference type="PANTHER" id="PTHR45033">
    <property type="match status" value="1"/>
</dbReference>
<gene>
    <name evidence="2" type="ORF">CDD81_3997</name>
</gene>
<dbReference type="InterPro" id="IPR052711">
    <property type="entry name" value="Zinc_ADH-like"/>
</dbReference>
<evidence type="ECO:0000313" key="2">
    <source>
        <dbReference type="EMBL" id="PHH64735.1"/>
    </source>
</evidence>
<dbReference type="SUPFAM" id="SSF50129">
    <property type="entry name" value="GroES-like"/>
    <property type="match status" value="1"/>
</dbReference>
<organism evidence="2 3">
    <name type="scientific">Ophiocordyceps australis</name>
    <dbReference type="NCBI Taxonomy" id="1399860"/>
    <lineage>
        <taxon>Eukaryota</taxon>
        <taxon>Fungi</taxon>
        <taxon>Dikarya</taxon>
        <taxon>Ascomycota</taxon>
        <taxon>Pezizomycotina</taxon>
        <taxon>Sordariomycetes</taxon>
        <taxon>Hypocreomycetidae</taxon>
        <taxon>Hypocreales</taxon>
        <taxon>Ophiocordycipitaceae</taxon>
        <taxon>Ophiocordyceps</taxon>
    </lineage>
</organism>
<evidence type="ECO:0000313" key="3">
    <source>
        <dbReference type="Proteomes" id="UP000226192"/>
    </source>
</evidence>
<sequence>MAQDIPKFSKQWKVTAQSDKKSFDGLKLTEEPIPKLGDSQVLVKLQGASLNFRDLIIPLGKYPFKTIPNVIAGSDGAGTVIAIGDQVKRFKPGDKVVTLFNQEHIGGPMTLQAAASGLGGAVDGTFRTVGAFNEQGLVRMPSCLSPLEASTLPCAGLTAWNALYGLIDKQLKPGDWVLTQGTGGVSIFALQFAKAAGARVVATTGSPDKINALRKLGADYIINYKETPEWGAEARRLTGGEGFAHIIEVAGPKSMAQSLTAIKLDGLISIIGFVGGGSKSQPGFSDCLANVCTVRGILVGSRVQMEAMCAAIEANPDKLRPVIDKKIFKLEQLKEAYEYQFSGKHFGKVCIGIDQQPAQHL</sequence>
<dbReference type="InterPro" id="IPR013154">
    <property type="entry name" value="ADH-like_N"/>
</dbReference>
<dbReference type="Pfam" id="PF08240">
    <property type="entry name" value="ADH_N"/>
    <property type="match status" value="1"/>
</dbReference>
<dbReference type="PANTHER" id="PTHR45033:SF2">
    <property type="entry name" value="ZINC-TYPE ALCOHOL DEHYDROGENASE-LIKE PROTEIN C1773.06C"/>
    <property type="match status" value="1"/>
</dbReference>
<proteinExistence type="predicted"/>
<keyword evidence="3" id="KW-1185">Reference proteome</keyword>
<evidence type="ECO:0000259" key="1">
    <source>
        <dbReference type="SMART" id="SM00829"/>
    </source>
</evidence>
<protein>
    <recommendedName>
        <fullName evidence="1">Enoyl reductase (ER) domain-containing protein</fullName>
    </recommendedName>
</protein>
<dbReference type="STRING" id="1399860.A0A2C5Y5G9"/>
<dbReference type="AlphaFoldDB" id="A0A2C5Y5G9"/>
<feature type="domain" description="Enoyl reductase (ER)" evidence="1">
    <location>
        <begin position="21"/>
        <end position="351"/>
    </location>
</feature>
<dbReference type="InterPro" id="IPR011032">
    <property type="entry name" value="GroES-like_sf"/>
</dbReference>
<dbReference type="InterPro" id="IPR020843">
    <property type="entry name" value="ER"/>
</dbReference>
<comment type="caution">
    <text evidence="2">The sequence shown here is derived from an EMBL/GenBank/DDBJ whole genome shotgun (WGS) entry which is preliminary data.</text>
</comment>
<name>A0A2C5Y5G9_9HYPO</name>
<dbReference type="OrthoDB" id="9930022at2759"/>
<dbReference type="Gene3D" id="3.40.50.720">
    <property type="entry name" value="NAD(P)-binding Rossmann-like Domain"/>
    <property type="match status" value="1"/>
</dbReference>
<reference evidence="2 3" key="1">
    <citation type="submission" date="2017-06" db="EMBL/GenBank/DDBJ databases">
        <title>Ant-infecting Ophiocordyceps genomes reveal a high diversity of potential behavioral manipulation genes and a possible major role for enterotoxins.</title>
        <authorList>
            <person name="De Bekker C."/>
            <person name="Evans H.C."/>
            <person name="Brachmann A."/>
            <person name="Hughes D.P."/>
        </authorList>
    </citation>
    <scope>NUCLEOTIDE SEQUENCE [LARGE SCALE GENOMIC DNA]</scope>
    <source>
        <strain evidence="2 3">Map64</strain>
    </source>
</reference>
<dbReference type="Pfam" id="PF00107">
    <property type="entry name" value="ADH_zinc_N"/>
    <property type="match status" value="1"/>
</dbReference>
<dbReference type="GO" id="GO:0016491">
    <property type="term" value="F:oxidoreductase activity"/>
    <property type="evidence" value="ECO:0007669"/>
    <property type="project" value="InterPro"/>
</dbReference>
<dbReference type="CDD" id="cd08276">
    <property type="entry name" value="MDR7"/>
    <property type="match status" value="1"/>
</dbReference>
<dbReference type="SUPFAM" id="SSF51735">
    <property type="entry name" value="NAD(P)-binding Rossmann-fold domains"/>
    <property type="match status" value="1"/>
</dbReference>
<dbReference type="InterPro" id="IPR036291">
    <property type="entry name" value="NAD(P)-bd_dom_sf"/>
</dbReference>
<dbReference type="Gene3D" id="3.90.180.10">
    <property type="entry name" value="Medium-chain alcohol dehydrogenases, catalytic domain"/>
    <property type="match status" value="1"/>
</dbReference>